<proteinExistence type="predicted"/>
<dbReference type="RefSeq" id="WP_374727713.1">
    <property type="nucleotide sequence ID" value="NZ_JAVDSJ010000005.1"/>
</dbReference>
<keyword evidence="2" id="KW-1185">Reference proteome</keyword>
<name>A0ABU1PK14_9BURK</name>
<evidence type="ECO:0000313" key="1">
    <source>
        <dbReference type="EMBL" id="MDR6585673.1"/>
    </source>
</evidence>
<reference evidence="1 2" key="1">
    <citation type="submission" date="2023-07" db="EMBL/GenBank/DDBJ databases">
        <title>Sorghum-associated microbial communities from plants grown in Nebraska, USA.</title>
        <authorList>
            <person name="Schachtman D."/>
        </authorList>
    </citation>
    <scope>NUCLEOTIDE SEQUENCE [LARGE SCALE GENOMIC DNA]</scope>
    <source>
        <strain evidence="1 2">596</strain>
    </source>
</reference>
<sequence>MTLLEHIRQSVRDILMTPLGTRTVAFNDRRNSHISETYLYFASHESVNHRMRGYQHIFGAGASYPNDGFFYVGVSTRSWQKRWSEHRRAIETGSPLLFHRRFREEQEGGRLTYVHHKVMAITDDLERLYEAEEFLVEGHWDDERRLNMVPGGKGGLRYMRENGLLSKGVVPLPDDRNKILHRWLNDHPRLGLPAPWVAKKWKDNDWAIAQICGRDGRLSMVQVKAIRELAKNHTPEEIYVRIGAKDVGQVKRVLDGKTYARIA</sequence>
<dbReference type="EMBL" id="JAVDSJ010000005">
    <property type="protein sequence ID" value="MDR6585673.1"/>
    <property type="molecule type" value="Genomic_DNA"/>
</dbReference>
<comment type="caution">
    <text evidence="1">The sequence shown here is derived from an EMBL/GenBank/DDBJ whole genome shotgun (WGS) entry which is preliminary data.</text>
</comment>
<accession>A0ABU1PK14</accession>
<dbReference type="Proteomes" id="UP001260715">
    <property type="component" value="Unassembled WGS sequence"/>
</dbReference>
<gene>
    <name evidence="1" type="ORF">J2W50_003891</name>
</gene>
<organism evidence="1 2">
    <name type="scientific">Herbaspirillum frisingense</name>
    <dbReference type="NCBI Taxonomy" id="92645"/>
    <lineage>
        <taxon>Bacteria</taxon>
        <taxon>Pseudomonadati</taxon>
        <taxon>Pseudomonadota</taxon>
        <taxon>Betaproteobacteria</taxon>
        <taxon>Burkholderiales</taxon>
        <taxon>Oxalobacteraceae</taxon>
        <taxon>Herbaspirillum</taxon>
    </lineage>
</organism>
<evidence type="ECO:0000313" key="2">
    <source>
        <dbReference type="Proteomes" id="UP001260715"/>
    </source>
</evidence>
<evidence type="ECO:0008006" key="3">
    <source>
        <dbReference type="Google" id="ProtNLM"/>
    </source>
</evidence>
<protein>
    <recommendedName>
        <fullName evidence="3">GIY-YIG nuclease family protein</fullName>
    </recommendedName>
</protein>